<dbReference type="EMBL" id="BFAA01001218">
    <property type="protein sequence ID" value="GCB61967.1"/>
    <property type="molecule type" value="Genomic_DNA"/>
</dbReference>
<name>A0A401NM96_SCYTO</name>
<organism evidence="8 9">
    <name type="scientific">Scyliorhinus torazame</name>
    <name type="common">Cloudy catshark</name>
    <name type="synonym">Catulus torazame</name>
    <dbReference type="NCBI Taxonomy" id="75743"/>
    <lineage>
        <taxon>Eukaryota</taxon>
        <taxon>Metazoa</taxon>
        <taxon>Chordata</taxon>
        <taxon>Craniata</taxon>
        <taxon>Vertebrata</taxon>
        <taxon>Chondrichthyes</taxon>
        <taxon>Elasmobranchii</taxon>
        <taxon>Galeomorphii</taxon>
        <taxon>Galeoidea</taxon>
        <taxon>Carcharhiniformes</taxon>
        <taxon>Scyliorhinidae</taxon>
        <taxon>Scyliorhinus</taxon>
    </lineage>
</organism>
<dbReference type="InterPro" id="IPR007632">
    <property type="entry name" value="Anoctamin"/>
</dbReference>
<evidence type="ECO:0000256" key="2">
    <source>
        <dbReference type="ARBA" id="ARBA00009671"/>
    </source>
</evidence>
<dbReference type="Proteomes" id="UP000288216">
    <property type="component" value="Unassembled WGS sequence"/>
</dbReference>
<proteinExistence type="inferred from homology"/>
<reference evidence="8 9" key="1">
    <citation type="journal article" date="2018" name="Nat. Ecol. Evol.">
        <title>Shark genomes provide insights into elasmobranch evolution and the origin of vertebrates.</title>
        <authorList>
            <person name="Hara Y"/>
            <person name="Yamaguchi K"/>
            <person name="Onimaru K"/>
            <person name="Kadota M"/>
            <person name="Koyanagi M"/>
            <person name="Keeley SD"/>
            <person name="Tatsumi K"/>
            <person name="Tanaka K"/>
            <person name="Motone F"/>
            <person name="Kageyama Y"/>
            <person name="Nozu R"/>
            <person name="Adachi N"/>
            <person name="Nishimura O"/>
            <person name="Nakagawa R"/>
            <person name="Tanegashima C"/>
            <person name="Kiyatake I"/>
            <person name="Matsumoto R"/>
            <person name="Murakumo K"/>
            <person name="Nishida K"/>
            <person name="Terakita A"/>
            <person name="Kuratani S"/>
            <person name="Sato K"/>
            <person name="Hyodo S Kuraku.S."/>
        </authorList>
    </citation>
    <scope>NUCLEOTIDE SEQUENCE [LARGE SCALE GENOMIC DNA]</scope>
</reference>
<protein>
    <recommendedName>
        <fullName evidence="6">Anoctamin</fullName>
    </recommendedName>
</protein>
<evidence type="ECO:0000256" key="6">
    <source>
        <dbReference type="RuleBase" id="RU280814"/>
    </source>
</evidence>
<accession>A0A401NM96</accession>
<sequence length="625" mass="72301">MEDGAKSSAPFPLALVVLDLAPRTKQETVEWLMSRIEALKSLGGAELKVKMVERSVSKVVLLIGATLERLLRGAEEAALVKVYRDGNFKPFNFNDRANFQEAEAQLLTTAEMLYVIKFLLDNLRVKDEEHIPGESGIKMYRGKPIFLELWGAKLLMRMYPMHNREELEQLKEQWKKHIYLISQPVQVLRNYFGESIALYFGFLGYFTWGLAFRTLLELIFYITNLKDSGGCVLCALYNIVWSTVFLEGWKRRSAELTFRWGTLRHMESFDRVRAGFEDKLGLSHTEDTRDFSSYDQQRSFKIIMKSMPFLIGCLLVTFLLIVIFLDADRSAKENDIKEESVRSLLYTYVPVLIYCVIVELLNKVYLVLAKYLTEMENHRLASTHENYLLAKVLVFYLLNNFAIHYYFAFYLRDMKQLADLLSAQLLVHQVMVQFFDTMLPYWKMQLKLNTMLPHADKVGAQRIEMEGSLTGSSEDLLEEYLELFIKFGYVTLFSSAYPLAGSFSFLNNLLGIKLESMRFSRVLQRQFPVLSPNIGAWQMAFEYLTSLAIITNCGLISLSPEFRQLFASLPDLHYFLLAVAVEHGFLGIQKLLRMAIPEVPSDIAIKLDRIEHECRRAMFHNESCR</sequence>
<feature type="transmembrane region" description="Helical" evidence="6">
    <location>
        <begin position="196"/>
        <end position="222"/>
    </location>
</feature>
<evidence type="ECO:0000259" key="7">
    <source>
        <dbReference type="Pfam" id="PF04547"/>
    </source>
</evidence>
<evidence type="ECO:0000256" key="1">
    <source>
        <dbReference type="ARBA" id="ARBA00004141"/>
    </source>
</evidence>
<comment type="subcellular location">
    <subcellularLocation>
        <location evidence="1 6">Membrane</location>
        <topology evidence="1 6">Multi-pass membrane protein</topology>
    </subcellularLocation>
</comment>
<dbReference type="Pfam" id="PF04547">
    <property type="entry name" value="Anoctamin"/>
    <property type="match status" value="1"/>
</dbReference>
<evidence type="ECO:0000313" key="8">
    <source>
        <dbReference type="EMBL" id="GCB61967.1"/>
    </source>
</evidence>
<evidence type="ECO:0000256" key="3">
    <source>
        <dbReference type="ARBA" id="ARBA00022692"/>
    </source>
</evidence>
<feature type="transmembrane region" description="Helical" evidence="6">
    <location>
        <begin position="345"/>
        <end position="368"/>
    </location>
</feature>
<feature type="transmembrane region" description="Helical" evidence="6">
    <location>
        <begin position="388"/>
        <end position="408"/>
    </location>
</feature>
<gene>
    <name evidence="8" type="ORF">scyTo_0004180</name>
</gene>
<keyword evidence="3 6" id="KW-0812">Transmembrane</keyword>
<keyword evidence="5 6" id="KW-0472">Membrane</keyword>
<dbReference type="PANTHER" id="PTHR12308:SF74">
    <property type="entry name" value="ANOCTAMIN"/>
    <property type="match status" value="1"/>
</dbReference>
<dbReference type="InterPro" id="IPR049452">
    <property type="entry name" value="Anoctamin_TM"/>
</dbReference>
<dbReference type="AlphaFoldDB" id="A0A401NM96"/>
<comment type="similarity">
    <text evidence="2 6">Belongs to the anoctamin family.</text>
</comment>
<feature type="transmembrane region" description="Helical" evidence="6">
    <location>
        <begin position="228"/>
        <end position="249"/>
    </location>
</feature>
<dbReference type="OrthoDB" id="296386at2759"/>
<evidence type="ECO:0000313" key="9">
    <source>
        <dbReference type="Proteomes" id="UP000288216"/>
    </source>
</evidence>
<feature type="domain" description="Anoctamin transmembrane" evidence="7">
    <location>
        <begin position="188"/>
        <end position="609"/>
    </location>
</feature>
<dbReference type="GO" id="GO:0005254">
    <property type="term" value="F:chloride channel activity"/>
    <property type="evidence" value="ECO:0007669"/>
    <property type="project" value="TreeGrafter"/>
</dbReference>
<feature type="transmembrane region" description="Helical" evidence="6">
    <location>
        <begin position="307"/>
        <end position="325"/>
    </location>
</feature>
<evidence type="ECO:0000256" key="5">
    <source>
        <dbReference type="ARBA" id="ARBA00023136"/>
    </source>
</evidence>
<comment type="caution">
    <text evidence="8">The sequence shown here is derived from an EMBL/GenBank/DDBJ whole genome shotgun (WGS) entry which is preliminary data.</text>
</comment>
<keyword evidence="9" id="KW-1185">Reference proteome</keyword>
<evidence type="ECO:0000256" key="4">
    <source>
        <dbReference type="ARBA" id="ARBA00022989"/>
    </source>
</evidence>
<keyword evidence="4 6" id="KW-1133">Transmembrane helix</keyword>
<comment type="caution">
    <text evidence="6">Lacks conserved residue(s) required for the propagation of feature annotation.</text>
</comment>
<dbReference type="GO" id="GO:0005886">
    <property type="term" value="C:plasma membrane"/>
    <property type="evidence" value="ECO:0007669"/>
    <property type="project" value="TreeGrafter"/>
</dbReference>
<dbReference type="OMA" id="INSKPKW"/>
<dbReference type="PANTHER" id="PTHR12308">
    <property type="entry name" value="ANOCTAMIN"/>
    <property type="match status" value="1"/>
</dbReference>